<sequence>MKAEKGNKVKVHYTGTLNDGSVFDTSIGREPLEFELGSGQVIPGFEEAIMGMEIGEKKTVTIPSNEAYGEYSEEKIFELPRQSFPSNIDEALGQTVQLGDQSGNVFLAKILEVTDETVKMDTNHPLAGKDLTFEIELIEIN</sequence>
<dbReference type="InterPro" id="IPR046357">
    <property type="entry name" value="PPIase_dom_sf"/>
</dbReference>
<gene>
    <name evidence="12" type="ORF">SAMN02745164_02012</name>
</gene>
<dbReference type="GO" id="GO:0003755">
    <property type="term" value="F:peptidyl-prolyl cis-trans isomerase activity"/>
    <property type="evidence" value="ECO:0007669"/>
    <property type="project" value="UniProtKB-UniRule"/>
</dbReference>
<dbReference type="InterPro" id="IPR001179">
    <property type="entry name" value="PPIase_FKBP_dom"/>
</dbReference>
<evidence type="ECO:0000313" key="13">
    <source>
        <dbReference type="Proteomes" id="UP000184334"/>
    </source>
</evidence>
<evidence type="ECO:0000256" key="7">
    <source>
        <dbReference type="ARBA" id="ARBA00023235"/>
    </source>
</evidence>
<keyword evidence="4" id="KW-0963">Cytoplasm</keyword>
<accession>A0A1M4ZTB0</accession>
<evidence type="ECO:0000256" key="8">
    <source>
        <dbReference type="ARBA" id="ARBA00037071"/>
    </source>
</evidence>
<comment type="function">
    <text evidence="8">Also involved in hydrogenase metallocenter assembly, probably by participating in the nickel insertion step. This function in hydrogenase biosynthesis requires chaperone activity and the presence of the metal-binding domain, but not PPIase activity.</text>
</comment>
<evidence type="ECO:0000256" key="6">
    <source>
        <dbReference type="ARBA" id="ARBA00023186"/>
    </source>
</evidence>
<comment type="caution">
    <text evidence="12">The sequence shown here is derived from an EMBL/GenBank/DDBJ whole genome shotgun (WGS) entry which is preliminary data.</text>
</comment>
<dbReference type="PANTHER" id="PTHR47861">
    <property type="entry name" value="FKBP-TYPE PEPTIDYL-PROLYL CIS-TRANS ISOMERASE SLYD"/>
    <property type="match status" value="1"/>
</dbReference>
<dbReference type="PANTHER" id="PTHR47861:SF3">
    <property type="entry name" value="FKBP-TYPE PEPTIDYL-PROLYL CIS-TRANS ISOMERASE SLYD"/>
    <property type="match status" value="1"/>
</dbReference>
<evidence type="ECO:0000259" key="11">
    <source>
        <dbReference type="PROSITE" id="PS50059"/>
    </source>
</evidence>
<dbReference type="Gene3D" id="3.10.50.40">
    <property type="match status" value="1"/>
</dbReference>
<evidence type="ECO:0000256" key="10">
    <source>
        <dbReference type="RuleBase" id="RU003915"/>
    </source>
</evidence>
<dbReference type="Pfam" id="PF00254">
    <property type="entry name" value="FKBP_C"/>
    <property type="match status" value="1"/>
</dbReference>
<dbReference type="EC" id="5.2.1.8" evidence="10"/>
<keyword evidence="13" id="KW-1185">Reference proteome</keyword>
<keyword evidence="6" id="KW-0143">Chaperone</keyword>
<organism evidence="12 13">
    <name type="scientific">Marinitoga hydrogenitolerans (strain DSM 16785 / JCM 12826 / AT1271)</name>
    <dbReference type="NCBI Taxonomy" id="1122195"/>
    <lineage>
        <taxon>Bacteria</taxon>
        <taxon>Thermotogati</taxon>
        <taxon>Thermotogota</taxon>
        <taxon>Thermotogae</taxon>
        <taxon>Petrotogales</taxon>
        <taxon>Petrotogaceae</taxon>
        <taxon>Marinitoga</taxon>
    </lineage>
</organism>
<evidence type="ECO:0000256" key="4">
    <source>
        <dbReference type="ARBA" id="ARBA00022490"/>
    </source>
</evidence>
<keyword evidence="7 9" id="KW-0413">Isomerase</keyword>
<dbReference type="OrthoDB" id="280278at2"/>
<dbReference type="GO" id="GO:0005737">
    <property type="term" value="C:cytoplasm"/>
    <property type="evidence" value="ECO:0007669"/>
    <property type="project" value="UniProtKB-SubCell"/>
</dbReference>
<comment type="similarity">
    <text evidence="3 10">Belongs to the FKBP-type PPIase family.</text>
</comment>
<dbReference type="GO" id="GO:0042026">
    <property type="term" value="P:protein refolding"/>
    <property type="evidence" value="ECO:0007669"/>
    <property type="project" value="UniProtKB-ARBA"/>
</dbReference>
<dbReference type="Proteomes" id="UP000184334">
    <property type="component" value="Unassembled WGS sequence"/>
</dbReference>
<comment type="subcellular location">
    <subcellularLocation>
        <location evidence="2">Cytoplasm</location>
    </subcellularLocation>
</comment>
<evidence type="ECO:0000256" key="5">
    <source>
        <dbReference type="ARBA" id="ARBA00023110"/>
    </source>
</evidence>
<evidence type="ECO:0000256" key="1">
    <source>
        <dbReference type="ARBA" id="ARBA00000971"/>
    </source>
</evidence>
<feature type="domain" description="PPIase FKBP-type" evidence="11">
    <location>
        <begin position="6"/>
        <end position="83"/>
    </location>
</feature>
<dbReference type="AlphaFoldDB" id="A0A1M4ZTB0"/>
<evidence type="ECO:0000256" key="9">
    <source>
        <dbReference type="PROSITE-ProRule" id="PRU00277"/>
    </source>
</evidence>
<dbReference type="SUPFAM" id="SSF54534">
    <property type="entry name" value="FKBP-like"/>
    <property type="match status" value="1"/>
</dbReference>
<reference evidence="12" key="1">
    <citation type="submission" date="2016-11" db="EMBL/GenBank/DDBJ databases">
        <authorList>
            <person name="Varghese N."/>
            <person name="Submissions S."/>
        </authorList>
    </citation>
    <scope>NUCLEOTIDE SEQUENCE [LARGE SCALE GENOMIC DNA]</scope>
    <source>
        <strain evidence="12">DSM 16785</strain>
    </source>
</reference>
<evidence type="ECO:0000313" key="12">
    <source>
        <dbReference type="EMBL" id="SHF21211.1"/>
    </source>
</evidence>
<dbReference type="STRING" id="1122195.SAMN02745164_02012"/>
<comment type="catalytic activity">
    <reaction evidence="1 9 10">
        <text>[protein]-peptidylproline (omega=180) = [protein]-peptidylproline (omega=0)</text>
        <dbReference type="Rhea" id="RHEA:16237"/>
        <dbReference type="Rhea" id="RHEA-COMP:10747"/>
        <dbReference type="Rhea" id="RHEA-COMP:10748"/>
        <dbReference type="ChEBI" id="CHEBI:83833"/>
        <dbReference type="ChEBI" id="CHEBI:83834"/>
        <dbReference type="EC" id="5.2.1.8"/>
    </reaction>
</comment>
<proteinExistence type="inferred from homology"/>
<dbReference type="RefSeq" id="WP_072865901.1">
    <property type="nucleotide sequence ID" value="NZ_FQUI01000047.1"/>
</dbReference>
<name>A0A1M4ZTB0_MARH1</name>
<evidence type="ECO:0000256" key="2">
    <source>
        <dbReference type="ARBA" id="ARBA00004496"/>
    </source>
</evidence>
<protein>
    <recommendedName>
        <fullName evidence="10">Peptidyl-prolyl cis-trans isomerase</fullName>
        <ecNumber evidence="10">5.2.1.8</ecNumber>
    </recommendedName>
</protein>
<keyword evidence="5 9" id="KW-0697">Rotamase</keyword>
<dbReference type="PROSITE" id="PS50059">
    <property type="entry name" value="FKBP_PPIASE"/>
    <property type="match status" value="1"/>
</dbReference>
<dbReference type="EMBL" id="FQUI01000047">
    <property type="protein sequence ID" value="SHF21211.1"/>
    <property type="molecule type" value="Genomic_DNA"/>
</dbReference>
<evidence type="ECO:0000256" key="3">
    <source>
        <dbReference type="ARBA" id="ARBA00006577"/>
    </source>
</evidence>